<dbReference type="PANTHER" id="PTHR43434">
    <property type="entry name" value="PHOSPHOGLYCOLATE PHOSPHATASE"/>
    <property type="match status" value="1"/>
</dbReference>
<dbReference type="AlphaFoldDB" id="A0A1M6DUM2"/>
<dbReference type="STRING" id="1122934.SAMN02745691_00808"/>
<dbReference type="GO" id="GO:0006281">
    <property type="term" value="P:DNA repair"/>
    <property type="evidence" value="ECO:0007669"/>
    <property type="project" value="TreeGrafter"/>
</dbReference>
<dbReference type="InterPro" id="IPR036412">
    <property type="entry name" value="HAD-like_sf"/>
</dbReference>
<dbReference type="SUPFAM" id="SSF56784">
    <property type="entry name" value="HAD-like"/>
    <property type="match status" value="1"/>
</dbReference>
<dbReference type="RefSeq" id="WP_073993074.1">
    <property type="nucleotide sequence ID" value="NZ_FQYT01000006.1"/>
</dbReference>
<gene>
    <name evidence="1" type="ORF">SAMN02745691_00808</name>
</gene>
<protein>
    <submittedName>
        <fullName evidence="1">Phosphoglycolate phosphatase</fullName>
    </submittedName>
</protein>
<keyword evidence="2" id="KW-1185">Reference proteome</keyword>
<dbReference type="InterPro" id="IPR023214">
    <property type="entry name" value="HAD_sf"/>
</dbReference>
<reference evidence="1 2" key="1">
    <citation type="submission" date="2016-11" db="EMBL/GenBank/DDBJ databases">
        <authorList>
            <person name="Jaros S."/>
            <person name="Januszkiewicz K."/>
            <person name="Wedrychowicz H."/>
        </authorList>
    </citation>
    <scope>NUCLEOTIDE SEQUENCE [LARGE SCALE GENOMIC DNA]</scope>
    <source>
        <strain evidence="1 2">DSM 15970</strain>
    </source>
</reference>
<dbReference type="Pfam" id="PF13419">
    <property type="entry name" value="HAD_2"/>
    <property type="match status" value="1"/>
</dbReference>
<dbReference type="Gene3D" id="3.40.50.1000">
    <property type="entry name" value="HAD superfamily/HAD-like"/>
    <property type="match status" value="1"/>
</dbReference>
<dbReference type="InterPro" id="IPR041492">
    <property type="entry name" value="HAD_2"/>
</dbReference>
<dbReference type="GO" id="GO:0008967">
    <property type="term" value="F:phosphoglycolate phosphatase activity"/>
    <property type="evidence" value="ECO:0007669"/>
    <property type="project" value="TreeGrafter"/>
</dbReference>
<evidence type="ECO:0000313" key="1">
    <source>
        <dbReference type="EMBL" id="SHI76830.1"/>
    </source>
</evidence>
<proteinExistence type="predicted"/>
<dbReference type="InterPro" id="IPR023198">
    <property type="entry name" value="PGP-like_dom2"/>
</dbReference>
<organism evidence="1 2">
    <name type="scientific">Parasporobacterium paucivorans DSM 15970</name>
    <dbReference type="NCBI Taxonomy" id="1122934"/>
    <lineage>
        <taxon>Bacteria</taxon>
        <taxon>Bacillati</taxon>
        <taxon>Bacillota</taxon>
        <taxon>Clostridia</taxon>
        <taxon>Lachnospirales</taxon>
        <taxon>Lachnospiraceae</taxon>
        <taxon>Parasporobacterium</taxon>
    </lineage>
</organism>
<sequence length="220" mass="25481">MRYKCLVLDHDDTVVNSTAHVHYPSFVKVLSEIRPDTTLGLEEFYRKNFEPGILGLCKDILGFTDEEMIYEKDCWQNYVERHVPKTFDGMEDIIAKFRRKGGIICVVSHSYKTSILRDYKENGLPDPDMVFGWEMLPHQRKPSVYPLEEIMQNYGLSKSELLVVDDLKPGHEMARNCGVDFAAAGWAHSVPEIDDYMKKNSDFYFSSVEDMDQFLFGNIQ</sequence>
<dbReference type="Proteomes" id="UP000184342">
    <property type="component" value="Unassembled WGS sequence"/>
</dbReference>
<dbReference type="EMBL" id="FQYT01000006">
    <property type="protein sequence ID" value="SHI76830.1"/>
    <property type="molecule type" value="Genomic_DNA"/>
</dbReference>
<name>A0A1M6DUM2_9FIRM</name>
<evidence type="ECO:0000313" key="2">
    <source>
        <dbReference type="Proteomes" id="UP000184342"/>
    </source>
</evidence>
<dbReference type="Gene3D" id="1.10.150.240">
    <property type="entry name" value="Putative phosphatase, domain 2"/>
    <property type="match status" value="1"/>
</dbReference>
<dbReference type="PANTHER" id="PTHR43434:SF1">
    <property type="entry name" value="PHOSPHOGLYCOLATE PHOSPHATASE"/>
    <property type="match status" value="1"/>
</dbReference>
<accession>A0A1M6DUM2</accession>
<dbReference type="InterPro" id="IPR050155">
    <property type="entry name" value="HAD-like_hydrolase_sf"/>
</dbReference>
<dbReference type="OrthoDB" id="1648451at2"/>